<dbReference type="EMBL" id="SKBU01000015">
    <property type="protein sequence ID" value="TCJ16943.1"/>
    <property type="molecule type" value="Genomic_DNA"/>
</dbReference>
<comment type="caution">
    <text evidence="4">Lacks conserved residue(s) required for the propagation of feature annotation.</text>
</comment>
<dbReference type="Proteomes" id="UP000295244">
    <property type="component" value="Unassembled WGS sequence"/>
</dbReference>
<dbReference type="AlphaFoldDB" id="A0A4R1BI55"/>
<dbReference type="InterPro" id="IPR015424">
    <property type="entry name" value="PyrdxlP-dep_Trfase"/>
</dbReference>
<organism evidence="7 8">
    <name type="scientific">Rubrobacter taiwanensis</name>
    <dbReference type="NCBI Taxonomy" id="185139"/>
    <lineage>
        <taxon>Bacteria</taxon>
        <taxon>Bacillati</taxon>
        <taxon>Actinomycetota</taxon>
        <taxon>Rubrobacteria</taxon>
        <taxon>Rubrobacterales</taxon>
        <taxon>Rubrobacteraceae</taxon>
        <taxon>Rubrobacter</taxon>
    </lineage>
</organism>
<feature type="binding site" evidence="4">
    <location>
        <position position="234"/>
    </location>
    <ligand>
        <name>pyridoxal 5'-phosphate</name>
        <dbReference type="ChEBI" id="CHEBI:597326"/>
    </ligand>
</feature>
<dbReference type="GO" id="GO:0005737">
    <property type="term" value="C:cytoplasm"/>
    <property type="evidence" value="ECO:0007669"/>
    <property type="project" value="UniProtKB-UniRule"/>
</dbReference>
<dbReference type="PANTHER" id="PTHR14084">
    <property type="entry name" value="KYNURENINASE"/>
    <property type="match status" value="1"/>
</dbReference>
<dbReference type="RefSeq" id="WP_132691281.1">
    <property type="nucleotide sequence ID" value="NZ_SKBU01000015.1"/>
</dbReference>
<dbReference type="GO" id="GO:0043420">
    <property type="term" value="P:anthranilate metabolic process"/>
    <property type="evidence" value="ECO:0007669"/>
    <property type="project" value="TreeGrafter"/>
</dbReference>
<dbReference type="GO" id="GO:0019441">
    <property type="term" value="P:L-tryptophan catabolic process to kynurenine"/>
    <property type="evidence" value="ECO:0007669"/>
    <property type="project" value="TreeGrafter"/>
</dbReference>
<dbReference type="HAMAP" id="MF_01970">
    <property type="entry name" value="Kynureninase"/>
    <property type="match status" value="1"/>
</dbReference>
<reference evidence="7 8" key="1">
    <citation type="submission" date="2019-03" db="EMBL/GenBank/DDBJ databases">
        <title>Whole genome sequence of a novel Rubrobacter taiwanensis strain, isolated from Yellowstone National Park.</title>
        <authorList>
            <person name="Freed S."/>
            <person name="Ramaley R.F."/>
            <person name="Kyndt J.A."/>
        </authorList>
    </citation>
    <scope>NUCLEOTIDE SEQUENCE [LARGE SCALE GENOMIC DNA]</scope>
    <source>
        <strain evidence="7 8">Yellowstone</strain>
    </source>
</reference>
<comment type="subunit">
    <text evidence="4 6">Homodimer.</text>
</comment>
<dbReference type="SUPFAM" id="SSF53383">
    <property type="entry name" value="PLP-dependent transferases"/>
    <property type="match status" value="1"/>
</dbReference>
<dbReference type="Pfam" id="PF22580">
    <property type="entry name" value="KYNU_C"/>
    <property type="match status" value="1"/>
</dbReference>
<feature type="binding site" evidence="4">
    <location>
        <begin position="128"/>
        <end position="131"/>
    </location>
    <ligand>
        <name>pyridoxal 5'-phosphate</name>
        <dbReference type="ChEBI" id="CHEBI:597326"/>
    </ligand>
</feature>
<evidence type="ECO:0000256" key="1">
    <source>
        <dbReference type="ARBA" id="ARBA00022642"/>
    </source>
</evidence>
<evidence type="ECO:0000313" key="8">
    <source>
        <dbReference type="Proteomes" id="UP000295244"/>
    </source>
</evidence>
<gene>
    <name evidence="4 7" type="primary">kynU</name>
    <name evidence="7" type="ORF">E0L93_09625</name>
</gene>
<dbReference type="Gene3D" id="3.90.1150.10">
    <property type="entry name" value="Aspartate Aminotransferase, domain 1"/>
    <property type="match status" value="1"/>
</dbReference>
<evidence type="ECO:0000256" key="6">
    <source>
        <dbReference type="PIRNR" id="PIRNR038800"/>
    </source>
</evidence>
<comment type="catalytic activity">
    <reaction evidence="4 6">
        <text>L-kynurenine + H2O = anthranilate + L-alanine + H(+)</text>
        <dbReference type="Rhea" id="RHEA:16813"/>
        <dbReference type="ChEBI" id="CHEBI:15377"/>
        <dbReference type="ChEBI" id="CHEBI:15378"/>
        <dbReference type="ChEBI" id="CHEBI:16567"/>
        <dbReference type="ChEBI" id="CHEBI:57959"/>
        <dbReference type="ChEBI" id="CHEBI:57972"/>
        <dbReference type="EC" id="3.7.1.3"/>
    </reaction>
</comment>
<feature type="binding site" evidence="4">
    <location>
        <position position="212"/>
    </location>
    <ligand>
        <name>pyridoxal 5'-phosphate</name>
        <dbReference type="ChEBI" id="CHEBI:597326"/>
    </ligand>
</feature>
<comment type="catalytic activity">
    <reaction evidence="6">
        <text>3-hydroxy-L-kynurenine + H2O = 3-hydroxyanthranilate + L-alanine + H(+)</text>
        <dbReference type="Rhea" id="RHEA:25143"/>
        <dbReference type="ChEBI" id="CHEBI:15377"/>
        <dbReference type="ChEBI" id="CHEBI:15378"/>
        <dbReference type="ChEBI" id="CHEBI:36559"/>
        <dbReference type="ChEBI" id="CHEBI:57972"/>
        <dbReference type="ChEBI" id="CHEBI:58125"/>
        <dbReference type="EC" id="3.7.1.3"/>
    </reaction>
</comment>
<dbReference type="OrthoDB" id="9812626at2"/>
<dbReference type="GO" id="GO:0030170">
    <property type="term" value="F:pyridoxal phosphate binding"/>
    <property type="evidence" value="ECO:0007669"/>
    <property type="project" value="UniProtKB-UniRule"/>
</dbReference>
<evidence type="ECO:0000313" key="7">
    <source>
        <dbReference type="EMBL" id="TCJ16943.1"/>
    </source>
</evidence>
<feature type="binding site" evidence="4">
    <location>
        <position position="263"/>
    </location>
    <ligand>
        <name>pyridoxal 5'-phosphate</name>
        <dbReference type="ChEBI" id="CHEBI:597326"/>
    </ligand>
</feature>
<dbReference type="GO" id="GO:0097053">
    <property type="term" value="P:L-kynurenine catabolic process"/>
    <property type="evidence" value="ECO:0007669"/>
    <property type="project" value="UniProtKB-UniRule"/>
</dbReference>
<keyword evidence="1 4" id="KW-0662">Pyridine nucleotide biosynthesis</keyword>
<protein>
    <recommendedName>
        <fullName evidence="4 5">Kynureninase</fullName>
        <ecNumber evidence="4 5">3.7.1.3</ecNumber>
    </recommendedName>
    <alternativeName>
        <fullName evidence="4">L-kynurenine hydrolase</fullName>
    </alternativeName>
</protein>
<dbReference type="GO" id="GO:0030429">
    <property type="term" value="F:kynureninase activity"/>
    <property type="evidence" value="ECO:0007669"/>
    <property type="project" value="UniProtKB-UniRule"/>
</dbReference>
<dbReference type="InterPro" id="IPR015422">
    <property type="entry name" value="PyrdxlP-dep_Trfase_small"/>
</dbReference>
<accession>A0A4R1BI55</accession>
<comment type="cofactor">
    <cofactor evidence="4 6">
        <name>pyridoxal 5'-phosphate</name>
        <dbReference type="ChEBI" id="CHEBI:597326"/>
    </cofactor>
</comment>
<dbReference type="UniPathway" id="UPA00253">
    <property type="reaction ID" value="UER00329"/>
</dbReference>
<sequence length="424" mass="46960">MFDATQEFAHALDRDDPLARFREEFYLQPGRIYLDGNSLGLLSRRAERSLGEIVESWKIRGIDGWTEGGHPWFYLSERLGALAAPLLGAEPPEVIVTGSTTVNLHQLLATFYRPAGRRTKILADELAFPSDIYAIAGQLRLRGLDPAEHLLRVPSRDGRTLEEEDILAAMTGEVAVAVLPTVLYRSGQLLDAGRIAAEARRKGVLLGLDASHSVGAVPHAFDEWGVDFAVWCGYKYLNGGPGAVGGLYVNRRHFGALPGLAGWFGSDKERQFDMEHEFAPAEGAGAYQIGTPHILSAAPLIGALEMFAEAGIGRLREKSLRLTEYMMRLIEHELAGMGFRIGNPREEERRGGHVALEHERAPGICRALKERGVVPDFRAPDVIRLAPAPLYVSFADVWEAVRRLKEIMTAREYRRYDNRRGVVA</sequence>
<keyword evidence="8" id="KW-1185">Reference proteome</keyword>
<evidence type="ECO:0000256" key="2">
    <source>
        <dbReference type="ARBA" id="ARBA00022801"/>
    </source>
</evidence>
<dbReference type="PIRSF" id="PIRSF038800">
    <property type="entry name" value="KYNU"/>
    <property type="match status" value="1"/>
</dbReference>
<dbReference type="UniPathway" id="UPA00334">
    <property type="reaction ID" value="UER00455"/>
</dbReference>
<dbReference type="PANTHER" id="PTHR14084:SF0">
    <property type="entry name" value="KYNURENINASE"/>
    <property type="match status" value="1"/>
</dbReference>
<feature type="modified residue" description="N6-(pyridoxal phosphate)lysine" evidence="4">
    <location>
        <position position="235"/>
    </location>
</feature>
<keyword evidence="2 4" id="KW-0378">Hydrolase</keyword>
<proteinExistence type="inferred from homology"/>
<comment type="function">
    <text evidence="4 6">Catalyzes the cleavage of L-kynurenine (L-Kyn) and L-3-hydroxykynurenine (L-3OHKyn) into anthranilic acid (AA) and 3-hydroxyanthranilic acid (3-OHAA), respectively.</text>
</comment>
<comment type="caution">
    <text evidence="7">The sequence shown here is derived from an EMBL/GenBank/DDBJ whole genome shotgun (WGS) entry which is preliminary data.</text>
</comment>
<name>A0A4R1BI55_9ACTN</name>
<dbReference type="GO" id="GO:0009435">
    <property type="term" value="P:NAD+ biosynthetic process"/>
    <property type="evidence" value="ECO:0007669"/>
    <property type="project" value="UniProtKB-UniRule"/>
</dbReference>
<dbReference type="EC" id="3.7.1.3" evidence="4 5"/>
<feature type="binding site" evidence="4">
    <location>
        <position position="101"/>
    </location>
    <ligand>
        <name>pyridoxal 5'-phosphate</name>
        <dbReference type="ChEBI" id="CHEBI:597326"/>
    </ligand>
</feature>
<feature type="binding site" evidence="4">
    <location>
        <position position="100"/>
    </location>
    <ligand>
        <name>pyridoxal 5'-phosphate</name>
        <dbReference type="ChEBI" id="CHEBI:597326"/>
    </ligand>
</feature>
<dbReference type="Gene3D" id="3.40.640.10">
    <property type="entry name" value="Type I PLP-dependent aspartate aminotransferase-like (Major domain)"/>
    <property type="match status" value="1"/>
</dbReference>
<comment type="pathway">
    <text evidence="4 6">Amino-acid degradation; L-kynurenine degradation; L-alanine and anthranilate from L-kynurenine: step 1/1.</text>
</comment>
<feature type="binding site" evidence="4">
    <location>
        <position position="291"/>
    </location>
    <ligand>
        <name>pyridoxal 5'-phosphate</name>
        <dbReference type="ChEBI" id="CHEBI:597326"/>
    </ligand>
</feature>
<evidence type="ECO:0000256" key="3">
    <source>
        <dbReference type="ARBA" id="ARBA00022898"/>
    </source>
</evidence>
<comment type="similarity">
    <text evidence="4 6">Belongs to the kynureninase family.</text>
</comment>
<evidence type="ECO:0000256" key="4">
    <source>
        <dbReference type="HAMAP-Rule" id="MF_01970"/>
    </source>
</evidence>
<keyword evidence="3 4" id="KW-0663">Pyridoxal phosphate</keyword>
<dbReference type="InterPro" id="IPR015421">
    <property type="entry name" value="PyrdxlP-dep_Trfase_major"/>
</dbReference>
<evidence type="ECO:0000256" key="5">
    <source>
        <dbReference type="NCBIfam" id="TIGR01814"/>
    </source>
</evidence>
<feature type="binding site" evidence="4">
    <location>
        <position position="209"/>
    </location>
    <ligand>
        <name>pyridoxal 5'-phosphate</name>
        <dbReference type="ChEBI" id="CHEBI:597326"/>
    </ligand>
</feature>
<dbReference type="GO" id="GO:0019805">
    <property type="term" value="P:quinolinate biosynthetic process"/>
    <property type="evidence" value="ECO:0007669"/>
    <property type="project" value="UniProtKB-UniRule"/>
</dbReference>
<dbReference type="NCBIfam" id="TIGR01814">
    <property type="entry name" value="kynureninase"/>
    <property type="match status" value="1"/>
</dbReference>
<comment type="pathway">
    <text evidence="4 6">Cofactor biosynthesis; NAD(+) biosynthesis; quinolinate from L-kynurenine: step 2/3.</text>
</comment>
<dbReference type="InterPro" id="IPR010111">
    <property type="entry name" value="Kynureninase"/>
</dbReference>